<proteinExistence type="predicted"/>
<reference evidence="1" key="2">
    <citation type="journal article" date="2015" name="Data Brief">
        <title>Shoot transcriptome of the giant reed, Arundo donax.</title>
        <authorList>
            <person name="Barrero R.A."/>
            <person name="Guerrero F.D."/>
            <person name="Moolhuijzen P."/>
            <person name="Goolsby J.A."/>
            <person name="Tidwell J."/>
            <person name="Bellgard S.E."/>
            <person name="Bellgard M.I."/>
        </authorList>
    </citation>
    <scope>NUCLEOTIDE SEQUENCE</scope>
    <source>
        <tissue evidence="1">Shoot tissue taken approximately 20 cm above the soil surface</tissue>
    </source>
</reference>
<accession>A0A0A9HP60</accession>
<evidence type="ECO:0000313" key="1">
    <source>
        <dbReference type="EMBL" id="JAE38522.1"/>
    </source>
</evidence>
<name>A0A0A9HP60_ARUDO</name>
<reference evidence="1" key="1">
    <citation type="submission" date="2014-09" db="EMBL/GenBank/DDBJ databases">
        <authorList>
            <person name="Magalhaes I.L.F."/>
            <person name="Oliveira U."/>
            <person name="Santos F.R."/>
            <person name="Vidigal T.H.D.A."/>
            <person name="Brescovit A.D."/>
            <person name="Santos A.J."/>
        </authorList>
    </citation>
    <scope>NUCLEOTIDE SEQUENCE</scope>
    <source>
        <tissue evidence="1">Shoot tissue taken approximately 20 cm above the soil surface</tissue>
    </source>
</reference>
<protein>
    <submittedName>
        <fullName evidence="1">Uncharacterized protein</fullName>
    </submittedName>
</protein>
<organism evidence="1">
    <name type="scientific">Arundo donax</name>
    <name type="common">Giant reed</name>
    <name type="synonym">Donax arundinaceus</name>
    <dbReference type="NCBI Taxonomy" id="35708"/>
    <lineage>
        <taxon>Eukaryota</taxon>
        <taxon>Viridiplantae</taxon>
        <taxon>Streptophyta</taxon>
        <taxon>Embryophyta</taxon>
        <taxon>Tracheophyta</taxon>
        <taxon>Spermatophyta</taxon>
        <taxon>Magnoliopsida</taxon>
        <taxon>Liliopsida</taxon>
        <taxon>Poales</taxon>
        <taxon>Poaceae</taxon>
        <taxon>PACMAD clade</taxon>
        <taxon>Arundinoideae</taxon>
        <taxon>Arundineae</taxon>
        <taxon>Arundo</taxon>
    </lineage>
</organism>
<sequence>MTFRGSTSAATTQPEIKNRRVSRLWCIRIPVQARRVRKME</sequence>
<dbReference type="AlphaFoldDB" id="A0A0A9HP60"/>
<dbReference type="EMBL" id="GBRH01159374">
    <property type="protein sequence ID" value="JAE38522.1"/>
    <property type="molecule type" value="Transcribed_RNA"/>
</dbReference>